<dbReference type="NCBIfam" id="NF008999">
    <property type="entry name" value="PRK12343.1"/>
    <property type="match status" value="1"/>
</dbReference>
<dbReference type="NCBIfam" id="TIGR00581">
    <property type="entry name" value="moaC"/>
    <property type="match status" value="1"/>
</dbReference>
<evidence type="ECO:0000256" key="2">
    <source>
        <dbReference type="ARBA" id="ARBA00023150"/>
    </source>
</evidence>
<dbReference type="Pfam" id="PF01967">
    <property type="entry name" value="MoaC"/>
    <property type="match status" value="1"/>
</dbReference>
<dbReference type="EMBL" id="LFWV01000022">
    <property type="protein sequence ID" value="KON31843.1"/>
    <property type="molecule type" value="Genomic_DNA"/>
</dbReference>
<accession>A0A0M0BTA5</accession>
<dbReference type="PATRIC" id="fig|1685125.3.peg.469"/>
<sequence length="143" mass="15693">MVDVSGKSEIFREATATGRIRLKPETVNFIREEKIAKGNPLYTAKIAGVLAAKKTSELIPLCHPLPLTSVKVEVEIVKKTIVEVTATVKTKAQTGVEMEALAATSAGLLTIWDMVKQYEKDTSGQYPNTAIENIHVVRKMKQV</sequence>
<protein>
    <submittedName>
        <fullName evidence="4">Molybdenum cofactor biosynthesis protein MoaC</fullName>
    </submittedName>
</protein>
<gene>
    <name evidence="4" type="ORF">AC478_02075</name>
</gene>
<keyword evidence="2" id="KW-0501">Molybdenum cofactor biosynthesis</keyword>
<proteinExistence type="predicted"/>
<dbReference type="UniPathway" id="UPA00344"/>
<evidence type="ECO:0000313" key="4">
    <source>
        <dbReference type="EMBL" id="KON31843.1"/>
    </source>
</evidence>
<feature type="domain" description="Molybdopterin cofactor biosynthesis C (MoaC)" evidence="3">
    <location>
        <begin position="1"/>
        <end position="140"/>
    </location>
</feature>
<reference evidence="5" key="1">
    <citation type="submission" date="2015-06" db="EMBL/GenBank/DDBJ databases">
        <title>New insights into the roles of widespread benthic archaea in carbon and nitrogen cycling.</title>
        <authorList>
            <person name="Lazar C.S."/>
            <person name="Baker B.J."/>
            <person name="Seitz K.W."/>
            <person name="Hyde A.S."/>
            <person name="Dick G.J."/>
            <person name="Hinrichs K.-U."/>
            <person name="Teske A.P."/>
        </authorList>
    </citation>
    <scope>NUCLEOTIDE SEQUENCE [LARGE SCALE GENOMIC DNA]</scope>
</reference>
<dbReference type="InterPro" id="IPR050105">
    <property type="entry name" value="MoCo_biosynth_MoaA/MoaC"/>
</dbReference>
<name>A0A0M0BTA5_9ARCH</name>
<comment type="caution">
    <text evidence="4">The sequence shown here is derived from an EMBL/GenBank/DDBJ whole genome shotgun (WGS) entry which is preliminary data.</text>
</comment>
<dbReference type="GO" id="GO:0006777">
    <property type="term" value="P:Mo-molybdopterin cofactor biosynthetic process"/>
    <property type="evidence" value="ECO:0007669"/>
    <property type="project" value="UniProtKB-KW"/>
</dbReference>
<dbReference type="AlphaFoldDB" id="A0A0M0BTA5"/>
<dbReference type="PANTHER" id="PTHR22960">
    <property type="entry name" value="MOLYBDOPTERIN COFACTOR SYNTHESIS PROTEIN A"/>
    <property type="match status" value="1"/>
</dbReference>
<dbReference type="InterPro" id="IPR002820">
    <property type="entry name" value="Mopterin_CF_biosynth-C_dom"/>
</dbReference>
<dbReference type="Proteomes" id="UP000054016">
    <property type="component" value="Unassembled WGS sequence"/>
</dbReference>
<organism evidence="4 5">
    <name type="scientific">miscellaneous Crenarchaeota group-1 archaeon SG8-32-3</name>
    <dbReference type="NCBI Taxonomy" id="1685125"/>
    <lineage>
        <taxon>Archaea</taxon>
        <taxon>Candidatus Bathyarchaeota</taxon>
        <taxon>MCG-1</taxon>
    </lineage>
</organism>
<evidence type="ECO:0000256" key="1">
    <source>
        <dbReference type="ARBA" id="ARBA00005046"/>
    </source>
</evidence>
<dbReference type="InterPro" id="IPR036522">
    <property type="entry name" value="MoaC_sf"/>
</dbReference>
<evidence type="ECO:0000313" key="5">
    <source>
        <dbReference type="Proteomes" id="UP000054016"/>
    </source>
</evidence>
<dbReference type="InterPro" id="IPR023045">
    <property type="entry name" value="MoaC"/>
</dbReference>
<dbReference type="SUPFAM" id="SSF55040">
    <property type="entry name" value="Molybdenum cofactor biosynthesis protein C, MoaC"/>
    <property type="match status" value="1"/>
</dbReference>
<dbReference type="Gene3D" id="3.30.70.640">
    <property type="entry name" value="Molybdopterin cofactor biosynthesis C (MoaC) domain"/>
    <property type="match status" value="1"/>
</dbReference>
<comment type="pathway">
    <text evidence="1">Cofactor biosynthesis; molybdopterin biosynthesis.</text>
</comment>
<evidence type="ECO:0000259" key="3">
    <source>
        <dbReference type="Pfam" id="PF01967"/>
    </source>
</evidence>